<keyword evidence="5 8" id="KW-1133">Transmembrane helix</keyword>
<evidence type="ECO:0000256" key="3">
    <source>
        <dbReference type="ARBA" id="ARBA00022475"/>
    </source>
</evidence>
<dbReference type="PROSITE" id="PS50156">
    <property type="entry name" value="SSD"/>
    <property type="match status" value="1"/>
</dbReference>
<proteinExistence type="inferred from homology"/>
<dbReference type="InterPro" id="IPR004869">
    <property type="entry name" value="MMPL_dom"/>
</dbReference>
<dbReference type="Proteomes" id="UP000806528">
    <property type="component" value="Unassembled WGS sequence"/>
</dbReference>
<feature type="transmembrane region" description="Helical" evidence="8">
    <location>
        <begin position="630"/>
        <end position="651"/>
    </location>
</feature>
<feature type="transmembrane region" description="Helical" evidence="8">
    <location>
        <begin position="201"/>
        <end position="221"/>
    </location>
</feature>
<evidence type="ECO:0000259" key="9">
    <source>
        <dbReference type="PROSITE" id="PS50156"/>
    </source>
</evidence>
<keyword evidence="4 8" id="KW-0812">Transmembrane</keyword>
<evidence type="ECO:0000256" key="7">
    <source>
        <dbReference type="SAM" id="MobiDB-lite"/>
    </source>
</evidence>
<feature type="domain" description="SSD" evidence="9">
    <location>
        <begin position="197"/>
        <end position="328"/>
    </location>
</feature>
<keyword evidence="11" id="KW-1185">Reference proteome</keyword>
<feature type="transmembrane region" description="Helical" evidence="8">
    <location>
        <begin position="368"/>
        <end position="387"/>
    </location>
</feature>
<sequence>MFDALARTVCRHRWAVLLTAVLFTVLSAVWGRGVFSDLSDGGFEDPRSESAWASDTLEAAFSEGDELVVSLRATVMTVDDFEYRRAVGRMLERLPEGALTGVTDYWNTGDEALVGEDRRDTYLLVSLRSGELADEAGHERVRAALTSPDFSVELGGEAVVAQETAEQTESDLARAELIALPALAVLLLAVFGSVPAALSALVLGVFAVLGSLTLLRTLAMVTEVSVFSVNVITMLGLGLAVDHSLLVVARFREELARSPRGGTAEAVRTTLSTAGRTVAFSGTTVAAALCGLLLFPQMFLRSVGLGGICAVLFTMAGALVVLPALLAVLGRRIEALSLPWRPRLIVPRHRRPRPGFWRRVARAVNRRPVLAALLVTAVLAALTLPFAGVRFGSVDHRALPEDAESRAVAEEVQESALGHSVNALDVVVTVVGTPDQEALEDYADRLASLPDATGADLTGFSPEHGVVRLSVLHGADPMSDTARELVHAVRAEPSPPGAADVLVGGPTAEQVDVTDSLADHLPRALALVLATTLVLLFAAFGSVLLPVKAVLVAALSLGASFGVMVWVFQDGHLAHLLGFTPTGTTDPTVLVLVLVVAFGLATDYEVFLLSRVRAEWEAGRSGPEAVAEGMHRTGGVITAAALLLCTVLVAFSTAEVAIVKMLGVGLLTAIVLDATLVRMLLVPATMRLMGSANWWLPRPLRAVHARIGFGEEEPSHTPVVSPHPAADAHTPRTTEGTNPWHPLAPTSPDTAPLRGSPVPGRPR</sequence>
<feature type="transmembrane region" description="Helical" evidence="8">
    <location>
        <begin position="227"/>
        <end position="249"/>
    </location>
</feature>
<comment type="similarity">
    <text evidence="2">Belongs to the resistance-nodulation-cell division (RND) (TC 2.A.6) family. MmpL subfamily.</text>
</comment>
<feature type="region of interest" description="Disordered" evidence="7">
    <location>
        <begin position="713"/>
        <end position="763"/>
    </location>
</feature>
<feature type="transmembrane region" description="Helical" evidence="8">
    <location>
        <begin position="657"/>
        <end position="681"/>
    </location>
</feature>
<evidence type="ECO:0000256" key="5">
    <source>
        <dbReference type="ARBA" id="ARBA00022989"/>
    </source>
</evidence>
<name>A0ABR9P878_9ACTN</name>
<feature type="transmembrane region" description="Helical" evidence="8">
    <location>
        <begin position="550"/>
        <end position="569"/>
    </location>
</feature>
<evidence type="ECO:0000256" key="1">
    <source>
        <dbReference type="ARBA" id="ARBA00004651"/>
    </source>
</evidence>
<dbReference type="InterPro" id="IPR050545">
    <property type="entry name" value="Mycobact_MmpL"/>
</dbReference>
<evidence type="ECO:0000256" key="2">
    <source>
        <dbReference type="ARBA" id="ARBA00010157"/>
    </source>
</evidence>
<dbReference type="PANTHER" id="PTHR33406:SF11">
    <property type="entry name" value="MEMBRANE PROTEIN SCO6666-RELATED"/>
    <property type="match status" value="1"/>
</dbReference>
<keyword evidence="3" id="KW-1003">Cell membrane</keyword>
<comment type="subcellular location">
    <subcellularLocation>
        <location evidence="1">Cell membrane</location>
        <topology evidence="1">Multi-pass membrane protein</topology>
    </subcellularLocation>
</comment>
<gene>
    <name evidence="10" type="ORF">IDM40_15180</name>
</gene>
<dbReference type="EMBL" id="JADBGI010000012">
    <property type="protein sequence ID" value="MBE3000042.1"/>
    <property type="molecule type" value="Genomic_DNA"/>
</dbReference>
<dbReference type="SUPFAM" id="SSF82866">
    <property type="entry name" value="Multidrug efflux transporter AcrB transmembrane domain"/>
    <property type="match status" value="2"/>
</dbReference>
<dbReference type="InterPro" id="IPR000731">
    <property type="entry name" value="SSD"/>
</dbReference>
<organism evidence="10 11">
    <name type="scientific">Nocardiopsis coralli</name>
    <dbReference type="NCBI Taxonomy" id="2772213"/>
    <lineage>
        <taxon>Bacteria</taxon>
        <taxon>Bacillati</taxon>
        <taxon>Actinomycetota</taxon>
        <taxon>Actinomycetes</taxon>
        <taxon>Streptosporangiales</taxon>
        <taxon>Nocardiopsidaceae</taxon>
        <taxon>Nocardiopsis</taxon>
    </lineage>
</organism>
<feature type="transmembrane region" description="Helical" evidence="8">
    <location>
        <begin position="305"/>
        <end position="329"/>
    </location>
</feature>
<reference evidence="10 11" key="1">
    <citation type="submission" date="2020-09" db="EMBL/GenBank/DDBJ databases">
        <title>Diversity and distribution of actinomycetes associated with coral in the coast of Hainan.</title>
        <authorList>
            <person name="Li F."/>
        </authorList>
    </citation>
    <scope>NUCLEOTIDE SEQUENCE [LARGE SCALE GENOMIC DNA]</scope>
    <source>
        <strain evidence="10 11">HNM0947</strain>
    </source>
</reference>
<dbReference type="PANTHER" id="PTHR33406">
    <property type="entry name" value="MEMBRANE PROTEIN MJ1562-RELATED"/>
    <property type="match status" value="1"/>
</dbReference>
<dbReference type="RefSeq" id="WP_193122658.1">
    <property type="nucleotide sequence ID" value="NZ_JADBGI010000012.1"/>
</dbReference>
<evidence type="ECO:0000313" key="10">
    <source>
        <dbReference type="EMBL" id="MBE3000042.1"/>
    </source>
</evidence>
<feature type="transmembrane region" description="Helical" evidence="8">
    <location>
        <begin position="589"/>
        <end position="609"/>
    </location>
</feature>
<dbReference type="Gene3D" id="1.20.1640.10">
    <property type="entry name" value="Multidrug efflux transporter AcrB transmembrane domain"/>
    <property type="match status" value="2"/>
</dbReference>
<dbReference type="Pfam" id="PF03176">
    <property type="entry name" value="MMPL"/>
    <property type="match status" value="2"/>
</dbReference>
<feature type="transmembrane region" description="Helical" evidence="8">
    <location>
        <begin position="278"/>
        <end position="299"/>
    </location>
</feature>
<evidence type="ECO:0000256" key="8">
    <source>
        <dbReference type="SAM" id="Phobius"/>
    </source>
</evidence>
<evidence type="ECO:0000313" key="11">
    <source>
        <dbReference type="Proteomes" id="UP000806528"/>
    </source>
</evidence>
<keyword evidence="6 8" id="KW-0472">Membrane</keyword>
<feature type="transmembrane region" description="Helical" evidence="8">
    <location>
        <begin position="177"/>
        <end position="194"/>
    </location>
</feature>
<comment type="caution">
    <text evidence="10">The sequence shown here is derived from an EMBL/GenBank/DDBJ whole genome shotgun (WGS) entry which is preliminary data.</text>
</comment>
<feature type="transmembrane region" description="Helical" evidence="8">
    <location>
        <begin position="524"/>
        <end position="545"/>
    </location>
</feature>
<evidence type="ECO:0000256" key="6">
    <source>
        <dbReference type="ARBA" id="ARBA00023136"/>
    </source>
</evidence>
<evidence type="ECO:0000256" key="4">
    <source>
        <dbReference type="ARBA" id="ARBA00022692"/>
    </source>
</evidence>
<accession>A0ABR9P878</accession>
<protein>
    <submittedName>
        <fullName evidence="10">MMPL family transporter</fullName>
    </submittedName>
</protein>